<evidence type="ECO:0000256" key="2">
    <source>
        <dbReference type="ARBA" id="ARBA00022801"/>
    </source>
</evidence>
<proteinExistence type="predicted"/>
<dbReference type="Pfam" id="PF00041">
    <property type="entry name" value="fn3"/>
    <property type="match status" value="2"/>
</dbReference>
<organism evidence="8 9">
    <name type="scientific">Listeria grandensis</name>
    <dbReference type="NCBI Taxonomy" id="1494963"/>
    <lineage>
        <taxon>Bacteria</taxon>
        <taxon>Bacillati</taxon>
        <taxon>Bacillota</taxon>
        <taxon>Bacilli</taxon>
        <taxon>Bacillales</taxon>
        <taxon>Listeriaceae</taxon>
        <taxon>Listeria</taxon>
    </lineage>
</organism>
<sequence>MKKHSFKTVAKLSVLSTACVAGFMIFGGEKAEAHGYVEKPASRAYTGSLLSLENYAAAYKSYGQSITNPQGVETTKGFPFAGPQDGHIASGDGKIGDYVLDDQTEDRWVKNNMTGGMNTFTWKYTTPHATTKWHYYITKKGWNPNEALKRENLELIGTVDHDESLSDTNPTHSINVPTDRSGYHVILAVWDVSNTGNAFYQAIDVNLQNDGIPEEDTEAPTQVKNLKQTGATTSSISLSWDEASDNKGVKEYKIFRDGKQIDTTATTTFTDESLTSDTAYEYTIQAVDFAGNKSEMSPTLTAKTLEIPAEDTEKPTNPSHLHSMGETANSVNLMWGKSSDNVEVKAYHVYRDNKKIMTTNKTSFEDTGLSAATAYSYHVVAEDTSGNLSDESNHLLVTTTVGNPENEWKLGTFTAPILYTAGDIVSYNSKEYKVVITHQNYGDITWAPGANGNSLFVIK</sequence>
<evidence type="ECO:0000259" key="7">
    <source>
        <dbReference type="PROSITE" id="PS50853"/>
    </source>
</evidence>
<evidence type="ECO:0000256" key="4">
    <source>
        <dbReference type="ARBA" id="ARBA00023295"/>
    </source>
</evidence>
<dbReference type="Proteomes" id="UP000535908">
    <property type="component" value="Unassembled WGS sequence"/>
</dbReference>
<evidence type="ECO:0000256" key="6">
    <source>
        <dbReference type="SAM" id="SignalP"/>
    </source>
</evidence>
<dbReference type="InterPro" id="IPR003610">
    <property type="entry name" value="CBM5/12"/>
</dbReference>
<feature type="domain" description="Fibronectin type-III" evidence="7">
    <location>
        <begin position="314"/>
        <end position="402"/>
    </location>
</feature>
<dbReference type="PROSITE" id="PS50853">
    <property type="entry name" value="FN3"/>
    <property type="match status" value="2"/>
</dbReference>
<feature type="chain" id="PRO_5039584042" evidence="6">
    <location>
        <begin position="22"/>
        <end position="459"/>
    </location>
</feature>
<feature type="signal peptide" evidence="6">
    <location>
        <begin position="1"/>
        <end position="21"/>
    </location>
</feature>
<dbReference type="Gene3D" id="2.60.40.10">
    <property type="entry name" value="Immunoglobulins"/>
    <property type="match status" value="2"/>
</dbReference>
<dbReference type="GO" id="GO:0004553">
    <property type="term" value="F:hydrolase activity, hydrolyzing O-glycosyl compounds"/>
    <property type="evidence" value="ECO:0007669"/>
    <property type="project" value="InterPro"/>
</dbReference>
<evidence type="ECO:0000313" key="8">
    <source>
        <dbReference type="EMBL" id="MBC1935967.1"/>
    </source>
</evidence>
<dbReference type="SMART" id="SM00060">
    <property type="entry name" value="FN3"/>
    <property type="match status" value="2"/>
</dbReference>
<reference evidence="8 9" key="1">
    <citation type="submission" date="2020-03" db="EMBL/GenBank/DDBJ databases">
        <title>Soil Listeria distribution.</title>
        <authorList>
            <person name="Liao J."/>
            <person name="Wiedmann M."/>
        </authorList>
    </citation>
    <scope>NUCLEOTIDE SEQUENCE [LARGE SCALE GENOMIC DNA]</scope>
    <source>
        <strain evidence="8 9">FSL L7-0741</strain>
    </source>
</reference>
<dbReference type="RefSeq" id="WP_185525805.1">
    <property type="nucleotide sequence ID" value="NZ_JAARWN010000003.1"/>
</dbReference>
<dbReference type="PANTHER" id="PTHR34823">
    <property type="entry name" value="GLCNAC-BINDING PROTEIN A"/>
    <property type="match status" value="1"/>
</dbReference>
<evidence type="ECO:0000256" key="3">
    <source>
        <dbReference type="ARBA" id="ARBA00023277"/>
    </source>
</evidence>
<dbReference type="CDD" id="cd00063">
    <property type="entry name" value="FN3"/>
    <property type="match status" value="2"/>
</dbReference>
<dbReference type="GO" id="GO:0030246">
    <property type="term" value="F:carbohydrate binding"/>
    <property type="evidence" value="ECO:0007669"/>
    <property type="project" value="InterPro"/>
</dbReference>
<dbReference type="SUPFAM" id="SSF49265">
    <property type="entry name" value="Fibronectin type III"/>
    <property type="match status" value="1"/>
</dbReference>
<evidence type="ECO:0000256" key="5">
    <source>
        <dbReference type="ARBA" id="ARBA00023326"/>
    </source>
</evidence>
<dbReference type="GO" id="GO:0005576">
    <property type="term" value="C:extracellular region"/>
    <property type="evidence" value="ECO:0007669"/>
    <property type="project" value="InterPro"/>
</dbReference>
<dbReference type="AlphaFoldDB" id="A0A7X0Y2S6"/>
<accession>A0A7X0Y2S6</accession>
<dbReference type="Pfam" id="PF03067">
    <property type="entry name" value="LPMO_10"/>
    <property type="match status" value="1"/>
</dbReference>
<keyword evidence="3" id="KW-0119">Carbohydrate metabolism</keyword>
<evidence type="ECO:0000256" key="1">
    <source>
        <dbReference type="ARBA" id="ARBA00022729"/>
    </source>
</evidence>
<dbReference type="SUPFAM" id="SSF81296">
    <property type="entry name" value="E set domains"/>
    <property type="match status" value="1"/>
</dbReference>
<keyword evidence="5" id="KW-0624">Polysaccharide degradation</keyword>
<protein>
    <submittedName>
        <fullName evidence="8">Carbohydrate-binding protein</fullName>
    </submittedName>
</protein>
<dbReference type="InterPro" id="IPR051024">
    <property type="entry name" value="GlcNAc_Chitin_IntDeg"/>
</dbReference>
<dbReference type="Gene3D" id="2.10.10.20">
    <property type="entry name" value="Carbohydrate-binding module superfamily 5/12"/>
    <property type="match status" value="1"/>
</dbReference>
<dbReference type="InterPro" id="IPR014756">
    <property type="entry name" value="Ig_E-set"/>
</dbReference>
<dbReference type="Pfam" id="PF02839">
    <property type="entry name" value="CBM_5_12"/>
    <property type="match status" value="1"/>
</dbReference>
<dbReference type="Gene3D" id="2.70.50.50">
    <property type="entry name" value="chitin-binding protein cbp21"/>
    <property type="match status" value="1"/>
</dbReference>
<gene>
    <name evidence="8" type="ORF">HCA69_06275</name>
</gene>
<dbReference type="SUPFAM" id="SSF51055">
    <property type="entry name" value="Carbohydrate binding domain"/>
    <property type="match status" value="1"/>
</dbReference>
<dbReference type="FunFam" id="2.60.40.10:FF:001114">
    <property type="entry name" value="Chitinase A1"/>
    <property type="match status" value="2"/>
</dbReference>
<name>A0A7X0Y2S6_9LIST</name>
<keyword evidence="4" id="KW-0326">Glycosidase</keyword>
<dbReference type="GO" id="GO:0000272">
    <property type="term" value="P:polysaccharide catabolic process"/>
    <property type="evidence" value="ECO:0007669"/>
    <property type="project" value="UniProtKB-KW"/>
</dbReference>
<dbReference type="InterPro" id="IPR003961">
    <property type="entry name" value="FN3_dom"/>
</dbReference>
<dbReference type="InterPro" id="IPR004302">
    <property type="entry name" value="Cellulose/chitin-bd_N"/>
</dbReference>
<dbReference type="CDD" id="cd21177">
    <property type="entry name" value="LPMO_AA10"/>
    <property type="match status" value="1"/>
</dbReference>
<dbReference type="InterPro" id="IPR013783">
    <property type="entry name" value="Ig-like_fold"/>
</dbReference>
<comment type="caution">
    <text evidence="8">The sequence shown here is derived from an EMBL/GenBank/DDBJ whole genome shotgun (WGS) entry which is preliminary data.</text>
</comment>
<feature type="domain" description="Fibronectin type-III" evidence="7">
    <location>
        <begin position="219"/>
        <end position="307"/>
    </location>
</feature>
<dbReference type="PANTHER" id="PTHR34823:SF1">
    <property type="entry name" value="CHITIN-BINDING TYPE-4 DOMAIN-CONTAINING PROTEIN"/>
    <property type="match status" value="1"/>
</dbReference>
<keyword evidence="2" id="KW-0378">Hydrolase</keyword>
<dbReference type="InterPro" id="IPR036573">
    <property type="entry name" value="CBM_sf_5/12"/>
</dbReference>
<dbReference type="InterPro" id="IPR036116">
    <property type="entry name" value="FN3_sf"/>
</dbReference>
<keyword evidence="1 6" id="KW-0732">Signal</keyword>
<dbReference type="EMBL" id="JAARWN010000003">
    <property type="protein sequence ID" value="MBC1935967.1"/>
    <property type="molecule type" value="Genomic_DNA"/>
</dbReference>
<evidence type="ECO:0000313" key="9">
    <source>
        <dbReference type="Proteomes" id="UP000535908"/>
    </source>
</evidence>